<evidence type="ECO:0000256" key="1">
    <source>
        <dbReference type="SAM" id="MobiDB-lite"/>
    </source>
</evidence>
<gene>
    <name evidence="2" type="ORF">FHS29_005132</name>
</gene>
<accession>A0A841CQ94</accession>
<protein>
    <recommendedName>
        <fullName evidence="4">LmbU</fullName>
    </recommendedName>
</protein>
<reference evidence="2 3" key="1">
    <citation type="submission" date="2020-08" db="EMBL/GenBank/DDBJ databases">
        <title>Genomic Encyclopedia of Type Strains, Phase III (KMG-III): the genomes of soil and plant-associated and newly described type strains.</title>
        <authorList>
            <person name="Whitman W."/>
        </authorList>
    </citation>
    <scope>NUCLEOTIDE SEQUENCE [LARGE SCALE GENOMIC DNA]</scope>
    <source>
        <strain evidence="2 3">CECT 8640</strain>
    </source>
</reference>
<dbReference type="EMBL" id="JACHJN010000008">
    <property type="protein sequence ID" value="MBB5958524.1"/>
    <property type="molecule type" value="Genomic_DNA"/>
</dbReference>
<organism evidence="2 3">
    <name type="scientific">Saccharothrix tamanrassetensis</name>
    <dbReference type="NCBI Taxonomy" id="1051531"/>
    <lineage>
        <taxon>Bacteria</taxon>
        <taxon>Bacillati</taxon>
        <taxon>Actinomycetota</taxon>
        <taxon>Actinomycetes</taxon>
        <taxon>Pseudonocardiales</taxon>
        <taxon>Pseudonocardiaceae</taxon>
        <taxon>Saccharothrix</taxon>
    </lineage>
</organism>
<dbReference type="RefSeq" id="WP_184694543.1">
    <property type="nucleotide sequence ID" value="NZ_JACHJN010000008.1"/>
</dbReference>
<name>A0A841CQ94_9PSEU</name>
<comment type="caution">
    <text evidence="2">The sequence shown here is derived from an EMBL/GenBank/DDBJ whole genome shotgun (WGS) entry which is preliminary data.</text>
</comment>
<dbReference type="InterPro" id="IPR049735">
    <property type="entry name" value="NovE/LmbU-like"/>
</dbReference>
<dbReference type="NCBIfam" id="NF038070">
    <property type="entry name" value="LmbU_fam_TF"/>
    <property type="match status" value="1"/>
</dbReference>
<evidence type="ECO:0000313" key="2">
    <source>
        <dbReference type="EMBL" id="MBB5958524.1"/>
    </source>
</evidence>
<proteinExistence type="predicted"/>
<dbReference type="AlphaFoldDB" id="A0A841CQ94"/>
<evidence type="ECO:0000313" key="3">
    <source>
        <dbReference type="Proteomes" id="UP000547510"/>
    </source>
</evidence>
<dbReference type="Proteomes" id="UP000547510">
    <property type="component" value="Unassembled WGS sequence"/>
</dbReference>
<feature type="region of interest" description="Disordered" evidence="1">
    <location>
        <begin position="1"/>
        <end position="27"/>
    </location>
</feature>
<evidence type="ECO:0008006" key="4">
    <source>
        <dbReference type="Google" id="ProtNLM"/>
    </source>
</evidence>
<sequence length="219" mass="25443">MALNELRQNDRASVGHPRSGVPGQRVDSASNSRILTTRVGLRIPDSLNFDTWERAGVQLSRIADSSVWCLGDWLIYGQSNYVDRYRQAVEMAGLEYQTLRNYAWVARRFELWRRHEKLSFQHHAEVAALPPDEQDRWLDRAEQNNWSRNQLRNHRRLAENNGQVPGTAGVALLKLSVDHEQIEQWREAARRSSKRYEQWVMTALDAAAKRELELQPQDA</sequence>
<keyword evidence="3" id="KW-1185">Reference proteome</keyword>